<evidence type="ECO:0000256" key="3">
    <source>
        <dbReference type="ARBA" id="ARBA00022576"/>
    </source>
</evidence>
<dbReference type="EC" id="2.6.1.-" evidence="6"/>
<dbReference type="GO" id="GO:0030170">
    <property type="term" value="F:pyridoxal phosphate binding"/>
    <property type="evidence" value="ECO:0007669"/>
    <property type="project" value="InterPro"/>
</dbReference>
<evidence type="ECO:0000259" key="7">
    <source>
        <dbReference type="Pfam" id="PF00155"/>
    </source>
</evidence>
<keyword evidence="5" id="KW-0663">Pyridoxal phosphate</keyword>
<dbReference type="InterPro" id="IPR015421">
    <property type="entry name" value="PyrdxlP-dep_Trfase_major"/>
</dbReference>
<dbReference type="InterPro" id="IPR004839">
    <property type="entry name" value="Aminotransferase_I/II_large"/>
</dbReference>
<dbReference type="InterPro" id="IPR004838">
    <property type="entry name" value="NHTrfase_class1_PyrdxlP-BS"/>
</dbReference>
<comment type="caution">
    <text evidence="8">The sequence shown here is derived from an EMBL/GenBank/DDBJ whole genome shotgun (WGS) entry which is preliminary data.</text>
</comment>
<keyword evidence="3 6" id="KW-0032">Aminotransferase</keyword>
<dbReference type="Proteomes" id="UP000228528">
    <property type="component" value="Unassembled WGS sequence"/>
</dbReference>
<sequence>MQFAHRMNIPPSATVAVNNLALKKKAAGERVFNLSAGEPFVPTHSAVLDAARCALDEDKTNYTPVAGIPELRQAAVQFMNRTYGTAYTFDQTVITCGGKFGLFALFQVLLNPGDEVLIPAPYWVSYPSMVQLAGGCSVIIDTEESIGWKITPEYISSHCTEQTKLLVLNNAANPTGVLYTKEELQALLAAAKSRGLFVVSDEVYSGLVYDGKEYMSCGAFAEFHDMVIVVQSVSKHFAMTGWRAGIVFGPEEIMKKIITLQGQSTTGTSSITQWASVAAFDHAEEICSFIRDTMQHRRDVFFDALFDVFGVRFEKPVSALYGFFPMSHFGVHNMDSVTFCTDVLDTVNVAMVPGSAFGKEGYVRCSFGLVESELHDAVAALHTYFA</sequence>
<gene>
    <name evidence="8" type="ORF">COU30_05440</name>
</gene>
<dbReference type="PROSITE" id="PS00105">
    <property type="entry name" value="AA_TRANSFER_CLASS_1"/>
    <property type="match status" value="1"/>
</dbReference>
<evidence type="ECO:0000256" key="4">
    <source>
        <dbReference type="ARBA" id="ARBA00022679"/>
    </source>
</evidence>
<dbReference type="Pfam" id="PF00155">
    <property type="entry name" value="Aminotran_1_2"/>
    <property type="match status" value="1"/>
</dbReference>
<dbReference type="InterPro" id="IPR015424">
    <property type="entry name" value="PyrdxlP-dep_Trfase"/>
</dbReference>
<comment type="cofactor">
    <cofactor evidence="1 6">
        <name>pyridoxal 5'-phosphate</name>
        <dbReference type="ChEBI" id="CHEBI:597326"/>
    </cofactor>
</comment>
<reference evidence="9" key="1">
    <citation type="submission" date="2017-09" db="EMBL/GenBank/DDBJ databases">
        <title>Depth-based differentiation of microbial function through sediment-hosted aquifers and enrichment of novel symbionts in the deep terrestrial subsurface.</title>
        <authorList>
            <person name="Probst A.J."/>
            <person name="Ladd B."/>
            <person name="Jarett J.K."/>
            <person name="Geller-Mcgrath D.E."/>
            <person name="Sieber C.M.K."/>
            <person name="Emerson J.B."/>
            <person name="Anantharaman K."/>
            <person name="Thomas B.C."/>
            <person name="Malmstrom R."/>
            <person name="Stieglmeier M."/>
            <person name="Klingl A."/>
            <person name="Woyke T."/>
            <person name="Ryan C.M."/>
            <person name="Banfield J.F."/>
        </authorList>
    </citation>
    <scope>NUCLEOTIDE SEQUENCE [LARGE SCALE GENOMIC DNA]</scope>
</reference>
<protein>
    <recommendedName>
        <fullName evidence="6">Aminotransferase</fullName>
        <ecNumber evidence="6">2.6.1.-</ecNumber>
    </recommendedName>
</protein>
<organism evidence="8 9">
    <name type="scientific">Candidatus Magasanikbacteria bacterium CG10_big_fil_rev_8_21_14_0_10_38_6</name>
    <dbReference type="NCBI Taxonomy" id="1974647"/>
    <lineage>
        <taxon>Bacteria</taxon>
        <taxon>Candidatus Magasanikiibacteriota</taxon>
    </lineage>
</organism>
<evidence type="ECO:0000313" key="9">
    <source>
        <dbReference type="Proteomes" id="UP000228528"/>
    </source>
</evidence>
<evidence type="ECO:0000256" key="5">
    <source>
        <dbReference type="ARBA" id="ARBA00022898"/>
    </source>
</evidence>
<evidence type="ECO:0000256" key="2">
    <source>
        <dbReference type="ARBA" id="ARBA00007441"/>
    </source>
</evidence>
<dbReference type="GO" id="GO:0008483">
    <property type="term" value="F:transaminase activity"/>
    <property type="evidence" value="ECO:0007669"/>
    <property type="project" value="UniProtKB-KW"/>
</dbReference>
<dbReference type="PANTHER" id="PTHR46383">
    <property type="entry name" value="ASPARTATE AMINOTRANSFERASE"/>
    <property type="match status" value="1"/>
</dbReference>
<evidence type="ECO:0000256" key="6">
    <source>
        <dbReference type="RuleBase" id="RU000481"/>
    </source>
</evidence>
<proteinExistence type="inferred from homology"/>
<dbReference type="SUPFAM" id="SSF53383">
    <property type="entry name" value="PLP-dependent transferases"/>
    <property type="match status" value="1"/>
</dbReference>
<dbReference type="EMBL" id="PFBW01000226">
    <property type="protein sequence ID" value="PIR76887.1"/>
    <property type="molecule type" value="Genomic_DNA"/>
</dbReference>
<feature type="domain" description="Aminotransferase class I/classII large" evidence="7">
    <location>
        <begin position="30"/>
        <end position="381"/>
    </location>
</feature>
<dbReference type="InterPro" id="IPR050596">
    <property type="entry name" value="AspAT/PAT-like"/>
</dbReference>
<evidence type="ECO:0000313" key="8">
    <source>
        <dbReference type="EMBL" id="PIR76887.1"/>
    </source>
</evidence>
<dbReference type="GO" id="GO:0006520">
    <property type="term" value="P:amino acid metabolic process"/>
    <property type="evidence" value="ECO:0007669"/>
    <property type="project" value="InterPro"/>
</dbReference>
<name>A0A2M6NZL3_9BACT</name>
<evidence type="ECO:0000256" key="1">
    <source>
        <dbReference type="ARBA" id="ARBA00001933"/>
    </source>
</evidence>
<comment type="similarity">
    <text evidence="2 6">Belongs to the class-I pyridoxal-phosphate-dependent aminotransferase family.</text>
</comment>
<dbReference type="CDD" id="cd00609">
    <property type="entry name" value="AAT_like"/>
    <property type="match status" value="1"/>
</dbReference>
<accession>A0A2M6NZL3</accession>
<dbReference type="Gene3D" id="3.40.640.10">
    <property type="entry name" value="Type I PLP-dependent aspartate aminotransferase-like (Major domain)"/>
    <property type="match status" value="1"/>
</dbReference>
<dbReference type="InterPro" id="IPR015422">
    <property type="entry name" value="PyrdxlP-dep_Trfase_small"/>
</dbReference>
<dbReference type="PANTHER" id="PTHR46383:SF1">
    <property type="entry name" value="ASPARTATE AMINOTRANSFERASE"/>
    <property type="match status" value="1"/>
</dbReference>
<dbReference type="FunFam" id="3.40.640.10:FF:000033">
    <property type="entry name" value="Aspartate aminotransferase"/>
    <property type="match status" value="1"/>
</dbReference>
<dbReference type="Gene3D" id="3.90.1150.10">
    <property type="entry name" value="Aspartate Aminotransferase, domain 1"/>
    <property type="match status" value="1"/>
</dbReference>
<dbReference type="AlphaFoldDB" id="A0A2M6NZL3"/>
<keyword evidence="4 6" id="KW-0808">Transferase</keyword>